<organism evidence="2 3">
    <name type="scientific">Segetibacter aerophilus</name>
    <dbReference type="NCBI Taxonomy" id="670293"/>
    <lineage>
        <taxon>Bacteria</taxon>
        <taxon>Pseudomonadati</taxon>
        <taxon>Bacteroidota</taxon>
        <taxon>Chitinophagia</taxon>
        <taxon>Chitinophagales</taxon>
        <taxon>Chitinophagaceae</taxon>
        <taxon>Segetibacter</taxon>
    </lineage>
</organism>
<dbReference type="SUPFAM" id="SSF49464">
    <property type="entry name" value="Carboxypeptidase regulatory domain-like"/>
    <property type="match status" value="1"/>
</dbReference>
<dbReference type="InterPro" id="IPR051173">
    <property type="entry name" value="Ca_channel_alpha-2/delta"/>
</dbReference>
<sequence length="578" mass="63485">MLTATAADSQYYLRGELKDEKGNGLQGARITLASKGSYPFNTGSSGTFGIPTSLKVDTITFSLPGYDTLKTAVITSQYGHFTLKSSNRKALSTTLQLASFTKNLQPANLETTLGDGETYSSTIENPFVSTKSFPETGFAIHVDRASYSNIRRFLNQKEKPPVDAVRIEEMLNYFNLKMKAASNQKETFSFSSNLTECPWNKNNLLLFINLQARKINLDNTPPANLIFLIDVSASMDMPNRLPLLKSAFKLLSENLRPKDQVTIVTYGDQVTELLPATSGFYKQQIIEAIEGLRPHGFTPGASAIRMAYRLARNTFIANGNNRVILATDGDFNVGQTSEKELEDLITQESKAGIYLTCLGVGMGNYKDSKLEVLAKKGHGNFAYLDNEGEAEKVLVEEFAQTIYTVASNVFLNATFDASLVEKYRLIGFDNKKSALADRSTVLEGGEVGSGHSLLAAFEIVPASSIKIDSKPVPLASLQLSYKVPGSDQIITERHEAVYNYQPADSCLRFASAVIMFGTLLKQSEFSNSFSWDDLSNLAASSANKKDLLQMEFVDLIGKAKKLYPKTTKKKNVASKPSN</sequence>
<dbReference type="PANTHER" id="PTHR10166">
    <property type="entry name" value="VOLTAGE-DEPENDENT CALCIUM CHANNEL SUBUNIT ALPHA-2/DELTA-RELATED"/>
    <property type="match status" value="1"/>
</dbReference>
<dbReference type="InterPro" id="IPR036465">
    <property type="entry name" value="vWFA_dom_sf"/>
</dbReference>
<name>A0A512BBX8_9BACT</name>
<dbReference type="PANTHER" id="PTHR10166:SF37">
    <property type="entry name" value="STOLID, ISOFORM H"/>
    <property type="match status" value="1"/>
</dbReference>
<dbReference type="Pfam" id="PF12034">
    <property type="entry name" value="YfbK_C"/>
    <property type="match status" value="1"/>
</dbReference>
<dbReference type="Pfam" id="PF00092">
    <property type="entry name" value="VWA"/>
    <property type="match status" value="1"/>
</dbReference>
<dbReference type="Pfam" id="PF12450">
    <property type="entry name" value="vWF_A"/>
    <property type="match status" value="1"/>
</dbReference>
<dbReference type="InterPro" id="IPR002035">
    <property type="entry name" value="VWF_A"/>
</dbReference>
<dbReference type="PROSITE" id="PS50234">
    <property type="entry name" value="VWFA"/>
    <property type="match status" value="1"/>
</dbReference>
<protein>
    <submittedName>
        <fullName evidence="2">VWA domain-containing protein</fullName>
    </submittedName>
</protein>
<dbReference type="AlphaFoldDB" id="A0A512BBX8"/>
<dbReference type="InterPro" id="IPR021908">
    <property type="entry name" value="YfbK_C"/>
</dbReference>
<dbReference type="SMART" id="SM00327">
    <property type="entry name" value="VWA"/>
    <property type="match status" value="1"/>
</dbReference>
<dbReference type="SUPFAM" id="SSF53300">
    <property type="entry name" value="vWA-like"/>
    <property type="match status" value="1"/>
</dbReference>
<evidence type="ECO:0000313" key="2">
    <source>
        <dbReference type="EMBL" id="GEO09481.1"/>
    </source>
</evidence>
<evidence type="ECO:0000313" key="3">
    <source>
        <dbReference type="Proteomes" id="UP000321513"/>
    </source>
</evidence>
<feature type="domain" description="VWFA" evidence="1">
    <location>
        <begin position="224"/>
        <end position="402"/>
    </location>
</feature>
<keyword evidence="3" id="KW-1185">Reference proteome</keyword>
<reference evidence="2 3" key="1">
    <citation type="submission" date="2019-07" db="EMBL/GenBank/DDBJ databases">
        <title>Whole genome shotgun sequence of Segetibacter aerophilus NBRC 106135.</title>
        <authorList>
            <person name="Hosoyama A."/>
            <person name="Uohara A."/>
            <person name="Ohji S."/>
            <person name="Ichikawa N."/>
        </authorList>
    </citation>
    <scope>NUCLEOTIDE SEQUENCE [LARGE SCALE GENOMIC DNA]</scope>
    <source>
        <strain evidence="2 3">NBRC 106135</strain>
    </source>
</reference>
<dbReference type="Gene3D" id="3.40.50.410">
    <property type="entry name" value="von Willebrand factor, type A domain"/>
    <property type="match status" value="1"/>
</dbReference>
<gene>
    <name evidence="2" type="primary">yfbK</name>
    <name evidence="2" type="ORF">SAE01_19770</name>
</gene>
<comment type="caution">
    <text evidence="2">The sequence shown here is derived from an EMBL/GenBank/DDBJ whole genome shotgun (WGS) entry which is preliminary data.</text>
</comment>
<dbReference type="InterPro" id="IPR022156">
    <property type="entry name" value="Uncharacterised_YfbK_N"/>
</dbReference>
<accession>A0A512BBX8</accession>
<dbReference type="InterPro" id="IPR008969">
    <property type="entry name" value="CarboxyPept-like_regulatory"/>
</dbReference>
<proteinExistence type="predicted"/>
<evidence type="ECO:0000259" key="1">
    <source>
        <dbReference type="PROSITE" id="PS50234"/>
    </source>
</evidence>
<dbReference type="Proteomes" id="UP000321513">
    <property type="component" value="Unassembled WGS sequence"/>
</dbReference>
<dbReference type="EMBL" id="BJYT01000006">
    <property type="protein sequence ID" value="GEO09481.1"/>
    <property type="molecule type" value="Genomic_DNA"/>
</dbReference>